<evidence type="ECO:0000256" key="3">
    <source>
        <dbReference type="HAMAP-Rule" id="MF_00385"/>
    </source>
</evidence>
<reference evidence="5 6" key="1">
    <citation type="journal article" date="2016" name="Nat. Commun.">
        <title>Thousands of microbial genomes shed light on interconnected biogeochemical processes in an aquifer system.</title>
        <authorList>
            <person name="Anantharaman K."/>
            <person name="Brown C.T."/>
            <person name="Hug L.A."/>
            <person name="Sharon I."/>
            <person name="Castelle C.J."/>
            <person name="Probst A.J."/>
            <person name="Thomas B.C."/>
            <person name="Singh A."/>
            <person name="Wilkins M.J."/>
            <person name="Karaoz U."/>
            <person name="Brodie E.L."/>
            <person name="Williams K.H."/>
            <person name="Hubbard S.S."/>
            <person name="Banfield J.F."/>
        </authorList>
    </citation>
    <scope>NUCLEOTIDE SEQUENCE [LARGE SCALE GENOMIC DNA]</scope>
</reference>
<accession>A0A1G2IHK7</accession>
<dbReference type="SUPFAM" id="SSF54565">
    <property type="entry name" value="Ribosomal protein S16"/>
    <property type="match status" value="1"/>
</dbReference>
<dbReference type="EMBL" id="MHOZ01000014">
    <property type="protein sequence ID" value="OGZ74011.1"/>
    <property type="molecule type" value="Genomic_DNA"/>
</dbReference>
<feature type="region of interest" description="Disordered" evidence="4">
    <location>
        <begin position="88"/>
        <end position="124"/>
    </location>
</feature>
<feature type="compositionally biased region" description="Low complexity" evidence="4">
    <location>
        <begin position="92"/>
        <end position="114"/>
    </location>
</feature>
<comment type="similarity">
    <text evidence="3">Belongs to the bacterial ribosomal protein bS16 family.</text>
</comment>
<evidence type="ECO:0000313" key="5">
    <source>
        <dbReference type="EMBL" id="OGZ74011.1"/>
    </source>
</evidence>
<dbReference type="GO" id="GO:0003735">
    <property type="term" value="F:structural constituent of ribosome"/>
    <property type="evidence" value="ECO:0007669"/>
    <property type="project" value="InterPro"/>
</dbReference>
<evidence type="ECO:0000313" key="6">
    <source>
        <dbReference type="Proteomes" id="UP000178826"/>
    </source>
</evidence>
<protein>
    <recommendedName>
        <fullName evidence="3">Small ribosomal subunit protein bS16</fullName>
    </recommendedName>
</protein>
<dbReference type="NCBIfam" id="TIGR00002">
    <property type="entry name" value="S16"/>
    <property type="match status" value="1"/>
</dbReference>
<dbReference type="PANTHER" id="PTHR12919">
    <property type="entry name" value="30S RIBOSOMAL PROTEIN S16"/>
    <property type="match status" value="1"/>
</dbReference>
<gene>
    <name evidence="3" type="primary">rpsP</name>
    <name evidence="5" type="ORF">A2998_01520</name>
</gene>
<dbReference type="PANTHER" id="PTHR12919:SF20">
    <property type="entry name" value="SMALL RIBOSOMAL SUBUNIT PROTEIN BS16M"/>
    <property type="match status" value="1"/>
</dbReference>
<dbReference type="Proteomes" id="UP000178826">
    <property type="component" value="Unassembled WGS sequence"/>
</dbReference>
<dbReference type="Pfam" id="PF00886">
    <property type="entry name" value="Ribosomal_S16"/>
    <property type="match status" value="1"/>
</dbReference>
<keyword evidence="1 3" id="KW-0689">Ribosomal protein</keyword>
<evidence type="ECO:0000256" key="2">
    <source>
        <dbReference type="ARBA" id="ARBA00023274"/>
    </source>
</evidence>
<sequence length="124" mass="13611">MLTLRLFRVGKKNQPSFKIVVTDKRNPTRAGRFVEEVGFYNPITKEKVLSKERVQYWLSKGVQPSPTVYNLLIKNGIVEGKKIAVQKKSKKAAPAPAAPVVAPTPSAPATPAAESPKEETPKTE</sequence>
<keyword evidence="2 3" id="KW-0687">Ribonucleoprotein</keyword>
<name>A0A1G2IHK7_9BACT</name>
<evidence type="ECO:0000256" key="4">
    <source>
        <dbReference type="SAM" id="MobiDB-lite"/>
    </source>
</evidence>
<evidence type="ECO:0000256" key="1">
    <source>
        <dbReference type="ARBA" id="ARBA00022980"/>
    </source>
</evidence>
<dbReference type="AlphaFoldDB" id="A0A1G2IHK7"/>
<dbReference type="InterPro" id="IPR023803">
    <property type="entry name" value="Ribosomal_bS16_dom_sf"/>
</dbReference>
<dbReference type="Gene3D" id="3.30.1320.10">
    <property type="match status" value="1"/>
</dbReference>
<dbReference type="InterPro" id="IPR000307">
    <property type="entry name" value="Ribosomal_bS16"/>
</dbReference>
<feature type="compositionally biased region" description="Basic and acidic residues" evidence="4">
    <location>
        <begin position="115"/>
        <end position="124"/>
    </location>
</feature>
<dbReference type="GO" id="GO:0015935">
    <property type="term" value="C:small ribosomal subunit"/>
    <property type="evidence" value="ECO:0007669"/>
    <property type="project" value="TreeGrafter"/>
</dbReference>
<dbReference type="GO" id="GO:0005737">
    <property type="term" value="C:cytoplasm"/>
    <property type="evidence" value="ECO:0007669"/>
    <property type="project" value="UniProtKB-ARBA"/>
</dbReference>
<organism evidence="5 6">
    <name type="scientific">Candidatus Staskawiczbacteria bacterium RIFCSPLOWO2_01_FULL_37_25b</name>
    <dbReference type="NCBI Taxonomy" id="1802213"/>
    <lineage>
        <taxon>Bacteria</taxon>
        <taxon>Candidatus Staskawicziibacteriota</taxon>
    </lineage>
</organism>
<comment type="caution">
    <text evidence="5">The sequence shown here is derived from an EMBL/GenBank/DDBJ whole genome shotgun (WGS) entry which is preliminary data.</text>
</comment>
<dbReference type="GO" id="GO:0006412">
    <property type="term" value="P:translation"/>
    <property type="evidence" value="ECO:0007669"/>
    <property type="project" value="UniProtKB-UniRule"/>
</dbReference>
<dbReference type="HAMAP" id="MF_00385">
    <property type="entry name" value="Ribosomal_bS16"/>
    <property type="match status" value="1"/>
</dbReference>
<proteinExistence type="inferred from homology"/>